<dbReference type="PANTHER" id="PTHR43233">
    <property type="entry name" value="FAMILY N-ACETYLTRANSFERASE, PUTATIVE (AFU_ORTHOLOGUE AFUA_6G03350)-RELATED"/>
    <property type="match status" value="1"/>
</dbReference>
<evidence type="ECO:0000313" key="2">
    <source>
        <dbReference type="EMBL" id="SIP91375.1"/>
    </source>
</evidence>
<dbReference type="AlphaFoldDB" id="A0A1N6NH13"/>
<dbReference type="OrthoDB" id="9775804at2"/>
<reference evidence="3" key="1">
    <citation type="submission" date="2017-01" db="EMBL/GenBank/DDBJ databases">
        <authorList>
            <person name="Varghese N."/>
            <person name="Submissions S."/>
        </authorList>
    </citation>
    <scope>NUCLEOTIDE SEQUENCE [LARGE SCALE GENOMIC DNA]</scope>
    <source>
        <strain evidence="3">UM1</strain>
    </source>
</reference>
<organism evidence="2 3">
    <name type="scientific">Solilutibacter tolerans</name>
    <dbReference type="NCBI Taxonomy" id="1604334"/>
    <lineage>
        <taxon>Bacteria</taxon>
        <taxon>Pseudomonadati</taxon>
        <taxon>Pseudomonadota</taxon>
        <taxon>Gammaproteobacteria</taxon>
        <taxon>Lysobacterales</taxon>
        <taxon>Lysobacteraceae</taxon>
        <taxon>Solilutibacter</taxon>
    </lineage>
</organism>
<evidence type="ECO:0000313" key="3">
    <source>
        <dbReference type="Proteomes" id="UP000241788"/>
    </source>
</evidence>
<accession>A0A1N6NH13</accession>
<dbReference type="CDD" id="cd04301">
    <property type="entry name" value="NAT_SF"/>
    <property type="match status" value="1"/>
</dbReference>
<dbReference type="PANTHER" id="PTHR43233:SF1">
    <property type="entry name" value="FAMILY N-ACETYLTRANSFERASE, PUTATIVE (AFU_ORTHOLOGUE AFUA_6G03350)-RELATED"/>
    <property type="match status" value="1"/>
</dbReference>
<dbReference type="SUPFAM" id="SSF55729">
    <property type="entry name" value="Acyl-CoA N-acyltransferases (Nat)"/>
    <property type="match status" value="1"/>
</dbReference>
<dbReference type="InterPro" id="IPR000182">
    <property type="entry name" value="GNAT_dom"/>
</dbReference>
<dbReference type="STRING" id="1604334.SAMN05421546_0259"/>
<dbReference type="EMBL" id="FTLW01000001">
    <property type="protein sequence ID" value="SIP91375.1"/>
    <property type="molecule type" value="Genomic_DNA"/>
</dbReference>
<sequence length="137" mass="14678">MSFTLHTRTADIGTYRHLRREAGLSPKTTEAAAIGLPNSLFAVQVFDGEIVVGMGRVIGDGGLFFQVVDIAVLPAYQGQGLGKQIMAAISDWLRANVPESGFVSLLADGEAQHLYAHYGFVPTAPASIGMRYQPEVN</sequence>
<keyword evidence="3" id="KW-1185">Reference proteome</keyword>
<name>A0A1N6NH13_9GAMM</name>
<dbReference type="PROSITE" id="PS51186">
    <property type="entry name" value="GNAT"/>
    <property type="match status" value="1"/>
</dbReference>
<proteinExistence type="predicted"/>
<dbReference type="GO" id="GO:0016747">
    <property type="term" value="F:acyltransferase activity, transferring groups other than amino-acyl groups"/>
    <property type="evidence" value="ECO:0007669"/>
    <property type="project" value="InterPro"/>
</dbReference>
<dbReference type="RefSeq" id="WP_076584665.1">
    <property type="nucleotide sequence ID" value="NZ_FTLW01000001.1"/>
</dbReference>
<dbReference type="Gene3D" id="3.40.630.30">
    <property type="match status" value="1"/>
</dbReference>
<dbReference type="InterPro" id="IPR016181">
    <property type="entry name" value="Acyl_CoA_acyltransferase"/>
</dbReference>
<evidence type="ECO:0000259" key="1">
    <source>
        <dbReference type="PROSITE" id="PS51186"/>
    </source>
</evidence>
<gene>
    <name evidence="2" type="ORF">SAMN05421546_0259</name>
</gene>
<feature type="domain" description="N-acetyltransferase" evidence="1">
    <location>
        <begin position="3"/>
        <end position="137"/>
    </location>
</feature>
<dbReference type="Proteomes" id="UP000241788">
    <property type="component" value="Unassembled WGS sequence"/>
</dbReference>
<keyword evidence="2" id="KW-0808">Transferase</keyword>
<dbReference type="InterPro" id="IPR053144">
    <property type="entry name" value="Acetyltransferase_Butenolide"/>
</dbReference>
<protein>
    <submittedName>
        <fullName evidence="2">Acetyltransferase (GNAT) domain-containing protein</fullName>
    </submittedName>
</protein>
<dbReference type="Pfam" id="PF13508">
    <property type="entry name" value="Acetyltransf_7"/>
    <property type="match status" value="1"/>
</dbReference>